<sequence>MLTAAGCFSGESSSTNGTKKFPHACTNTKMNTTAIPGRMSGSTTRRSACMADAPSVHAASSSEIGTESMKFFVIQIAMGNDVAAMKKMVPGSESSRLSCTNSA</sequence>
<reference evidence="2" key="1">
    <citation type="journal article" date="2014" name="Int. J. Syst. Evol. Microbiol.">
        <title>Complete genome sequence of Corynebacterium casei LMG S-19264T (=DSM 44701T), isolated from a smear-ripened cheese.</title>
        <authorList>
            <consortium name="US DOE Joint Genome Institute (JGI-PGF)"/>
            <person name="Walter F."/>
            <person name="Albersmeier A."/>
            <person name="Kalinowski J."/>
            <person name="Ruckert C."/>
        </authorList>
    </citation>
    <scope>NUCLEOTIDE SEQUENCE</scope>
    <source>
        <strain evidence="2">CGMCC 4.7398</strain>
    </source>
</reference>
<keyword evidence="3" id="KW-1185">Reference proteome</keyword>
<organism evidence="2 3">
    <name type="scientific">Promicromonospora soli</name>
    <dbReference type="NCBI Taxonomy" id="2035533"/>
    <lineage>
        <taxon>Bacteria</taxon>
        <taxon>Bacillati</taxon>
        <taxon>Actinomycetota</taxon>
        <taxon>Actinomycetes</taxon>
        <taxon>Micrococcales</taxon>
        <taxon>Promicromonosporaceae</taxon>
        <taxon>Promicromonospora</taxon>
    </lineage>
</organism>
<evidence type="ECO:0000256" key="1">
    <source>
        <dbReference type="SAM" id="MobiDB-lite"/>
    </source>
</evidence>
<gene>
    <name evidence="2" type="ORF">GCM10017772_22960</name>
</gene>
<dbReference type="EMBL" id="BNAS01000003">
    <property type="protein sequence ID" value="GHH72810.1"/>
    <property type="molecule type" value="Genomic_DNA"/>
</dbReference>
<dbReference type="AlphaFoldDB" id="A0A919FWF1"/>
<name>A0A919FWF1_9MICO</name>
<reference evidence="2" key="2">
    <citation type="submission" date="2020-09" db="EMBL/GenBank/DDBJ databases">
        <authorList>
            <person name="Sun Q."/>
            <person name="Zhou Y."/>
        </authorList>
    </citation>
    <scope>NUCLEOTIDE SEQUENCE</scope>
    <source>
        <strain evidence="2">CGMCC 4.7398</strain>
    </source>
</reference>
<evidence type="ECO:0000313" key="2">
    <source>
        <dbReference type="EMBL" id="GHH72810.1"/>
    </source>
</evidence>
<dbReference type="Proteomes" id="UP000627369">
    <property type="component" value="Unassembled WGS sequence"/>
</dbReference>
<evidence type="ECO:0000313" key="3">
    <source>
        <dbReference type="Proteomes" id="UP000627369"/>
    </source>
</evidence>
<proteinExistence type="predicted"/>
<feature type="region of interest" description="Disordered" evidence="1">
    <location>
        <begin position="1"/>
        <end position="47"/>
    </location>
</feature>
<accession>A0A919FWF1</accession>
<feature type="compositionally biased region" description="Polar residues" evidence="1">
    <location>
        <begin position="25"/>
        <end position="46"/>
    </location>
</feature>
<protein>
    <submittedName>
        <fullName evidence="2">Uncharacterized protein</fullName>
    </submittedName>
</protein>
<comment type="caution">
    <text evidence="2">The sequence shown here is derived from an EMBL/GenBank/DDBJ whole genome shotgun (WGS) entry which is preliminary data.</text>
</comment>